<comment type="caution">
    <text evidence="1">The sequence shown here is derived from an EMBL/GenBank/DDBJ whole genome shotgun (WGS) entry which is preliminary data.</text>
</comment>
<accession>A0A4C1UQ70</accession>
<dbReference type="Proteomes" id="UP000299102">
    <property type="component" value="Unassembled WGS sequence"/>
</dbReference>
<organism evidence="1 2">
    <name type="scientific">Eumeta variegata</name>
    <name type="common">Bagworm moth</name>
    <name type="synonym">Eumeta japonica</name>
    <dbReference type="NCBI Taxonomy" id="151549"/>
    <lineage>
        <taxon>Eukaryota</taxon>
        <taxon>Metazoa</taxon>
        <taxon>Ecdysozoa</taxon>
        <taxon>Arthropoda</taxon>
        <taxon>Hexapoda</taxon>
        <taxon>Insecta</taxon>
        <taxon>Pterygota</taxon>
        <taxon>Neoptera</taxon>
        <taxon>Endopterygota</taxon>
        <taxon>Lepidoptera</taxon>
        <taxon>Glossata</taxon>
        <taxon>Ditrysia</taxon>
        <taxon>Tineoidea</taxon>
        <taxon>Psychidae</taxon>
        <taxon>Oiketicinae</taxon>
        <taxon>Eumeta</taxon>
    </lineage>
</organism>
<reference evidence="1 2" key="1">
    <citation type="journal article" date="2019" name="Commun. Biol.">
        <title>The bagworm genome reveals a unique fibroin gene that provides high tensile strength.</title>
        <authorList>
            <person name="Kono N."/>
            <person name="Nakamura H."/>
            <person name="Ohtoshi R."/>
            <person name="Tomita M."/>
            <person name="Numata K."/>
            <person name="Arakawa K."/>
        </authorList>
    </citation>
    <scope>NUCLEOTIDE SEQUENCE [LARGE SCALE GENOMIC DNA]</scope>
</reference>
<keyword evidence="2" id="KW-1185">Reference proteome</keyword>
<sequence length="124" mass="13315">MEGIALGLGKGGGGAARGSSARFPVAVIENEFGSKRFGLGRPTWNIRRRKSAAVKGQFGPPGARREPLVNRTAPPALCAHRPRTKHPIALSTFTSCNSSGLRASPFYKPHRLDAVHERSPLNFT</sequence>
<protein>
    <submittedName>
        <fullName evidence="1">Uncharacterized protein</fullName>
    </submittedName>
</protein>
<gene>
    <name evidence="1" type="ORF">EVAR_83615_1</name>
</gene>
<proteinExistence type="predicted"/>
<dbReference type="AlphaFoldDB" id="A0A4C1UQ70"/>
<evidence type="ECO:0000313" key="1">
    <source>
        <dbReference type="EMBL" id="GBP27984.1"/>
    </source>
</evidence>
<name>A0A4C1UQ70_EUMVA</name>
<evidence type="ECO:0000313" key="2">
    <source>
        <dbReference type="Proteomes" id="UP000299102"/>
    </source>
</evidence>
<dbReference type="EMBL" id="BGZK01000201">
    <property type="protein sequence ID" value="GBP27984.1"/>
    <property type="molecule type" value="Genomic_DNA"/>
</dbReference>